<dbReference type="SUPFAM" id="SSF50156">
    <property type="entry name" value="PDZ domain-like"/>
    <property type="match status" value="1"/>
</dbReference>
<dbReference type="PROSITE" id="PS50106">
    <property type="entry name" value="PDZ"/>
    <property type="match status" value="1"/>
</dbReference>
<feature type="region of interest" description="Disordered" evidence="1">
    <location>
        <begin position="89"/>
        <end position="143"/>
    </location>
</feature>
<dbReference type="PaxDb" id="55529-EKX50267"/>
<evidence type="ECO:0000259" key="2">
    <source>
        <dbReference type="PROSITE" id="PS50106"/>
    </source>
</evidence>
<evidence type="ECO:0000313" key="3">
    <source>
        <dbReference type="EMBL" id="EKX50267.1"/>
    </source>
</evidence>
<name>L1JPA6_GUITC</name>
<keyword evidence="5" id="KW-1185">Reference proteome</keyword>
<organism evidence="3">
    <name type="scientific">Guillardia theta (strain CCMP2712)</name>
    <name type="common">Cryptophyte</name>
    <dbReference type="NCBI Taxonomy" id="905079"/>
    <lineage>
        <taxon>Eukaryota</taxon>
        <taxon>Cryptophyceae</taxon>
        <taxon>Pyrenomonadales</taxon>
        <taxon>Geminigeraceae</taxon>
        <taxon>Guillardia</taxon>
    </lineage>
</organism>
<dbReference type="Pfam" id="PF17820">
    <property type="entry name" value="PDZ_6"/>
    <property type="match status" value="1"/>
</dbReference>
<dbReference type="RefSeq" id="XP_005837247.1">
    <property type="nucleotide sequence ID" value="XM_005837190.1"/>
</dbReference>
<reference evidence="5" key="2">
    <citation type="submission" date="2012-11" db="EMBL/GenBank/DDBJ databases">
        <authorList>
            <person name="Kuo A."/>
            <person name="Curtis B.A."/>
            <person name="Tanifuji G."/>
            <person name="Burki F."/>
            <person name="Gruber A."/>
            <person name="Irimia M."/>
            <person name="Maruyama S."/>
            <person name="Arias M.C."/>
            <person name="Ball S.G."/>
            <person name="Gile G.H."/>
            <person name="Hirakawa Y."/>
            <person name="Hopkins J.F."/>
            <person name="Rensing S.A."/>
            <person name="Schmutz J."/>
            <person name="Symeonidi A."/>
            <person name="Elias M."/>
            <person name="Eveleigh R.J."/>
            <person name="Herman E.K."/>
            <person name="Klute M.J."/>
            <person name="Nakayama T."/>
            <person name="Obornik M."/>
            <person name="Reyes-Prieto A."/>
            <person name="Armbrust E.V."/>
            <person name="Aves S.J."/>
            <person name="Beiko R.G."/>
            <person name="Coutinho P."/>
            <person name="Dacks J.B."/>
            <person name="Durnford D.G."/>
            <person name="Fast N.M."/>
            <person name="Green B.R."/>
            <person name="Grisdale C."/>
            <person name="Hempe F."/>
            <person name="Henrissat B."/>
            <person name="Hoppner M.P."/>
            <person name="Ishida K.-I."/>
            <person name="Kim E."/>
            <person name="Koreny L."/>
            <person name="Kroth P.G."/>
            <person name="Liu Y."/>
            <person name="Malik S.-B."/>
            <person name="Maier U.G."/>
            <person name="McRose D."/>
            <person name="Mock T."/>
            <person name="Neilson J.A."/>
            <person name="Onodera N.T."/>
            <person name="Poole A.M."/>
            <person name="Pritham E.J."/>
            <person name="Richards T.A."/>
            <person name="Rocap G."/>
            <person name="Roy S.W."/>
            <person name="Sarai C."/>
            <person name="Schaack S."/>
            <person name="Shirato S."/>
            <person name="Slamovits C.H."/>
            <person name="Spencer D.F."/>
            <person name="Suzuki S."/>
            <person name="Worden A.Z."/>
            <person name="Zauner S."/>
            <person name="Barry K."/>
            <person name="Bell C."/>
            <person name="Bharti A.K."/>
            <person name="Crow J.A."/>
            <person name="Grimwood J."/>
            <person name="Kramer R."/>
            <person name="Lindquist E."/>
            <person name="Lucas S."/>
            <person name="Salamov A."/>
            <person name="McFadden G.I."/>
            <person name="Lane C.E."/>
            <person name="Keeling P.J."/>
            <person name="Gray M.W."/>
            <person name="Grigoriev I.V."/>
            <person name="Archibald J.M."/>
        </authorList>
    </citation>
    <scope>NUCLEOTIDE SEQUENCE</scope>
    <source>
        <strain evidence="5">CCMP2712</strain>
    </source>
</reference>
<dbReference type="GeneID" id="17306771"/>
<reference evidence="3 5" key="1">
    <citation type="journal article" date="2012" name="Nature">
        <title>Algal genomes reveal evolutionary mosaicism and the fate of nucleomorphs.</title>
        <authorList>
            <consortium name="DOE Joint Genome Institute"/>
            <person name="Curtis B.A."/>
            <person name="Tanifuji G."/>
            <person name="Burki F."/>
            <person name="Gruber A."/>
            <person name="Irimia M."/>
            <person name="Maruyama S."/>
            <person name="Arias M.C."/>
            <person name="Ball S.G."/>
            <person name="Gile G.H."/>
            <person name="Hirakawa Y."/>
            <person name="Hopkins J.F."/>
            <person name="Kuo A."/>
            <person name="Rensing S.A."/>
            <person name="Schmutz J."/>
            <person name="Symeonidi A."/>
            <person name="Elias M."/>
            <person name="Eveleigh R.J."/>
            <person name="Herman E.K."/>
            <person name="Klute M.J."/>
            <person name="Nakayama T."/>
            <person name="Obornik M."/>
            <person name="Reyes-Prieto A."/>
            <person name="Armbrust E.V."/>
            <person name="Aves S.J."/>
            <person name="Beiko R.G."/>
            <person name="Coutinho P."/>
            <person name="Dacks J.B."/>
            <person name="Durnford D.G."/>
            <person name="Fast N.M."/>
            <person name="Green B.R."/>
            <person name="Grisdale C.J."/>
            <person name="Hempel F."/>
            <person name="Henrissat B."/>
            <person name="Hoppner M.P."/>
            <person name="Ishida K."/>
            <person name="Kim E."/>
            <person name="Koreny L."/>
            <person name="Kroth P.G."/>
            <person name="Liu Y."/>
            <person name="Malik S.B."/>
            <person name="Maier U.G."/>
            <person name="McRose D."/>
            <person name="Mock T."/>
            <person name="Neilson J.A."/>
            <person name="Onodera N.T."/>
            <person name="Poole A.M."/>
            <person name="Pritham E.J."/>
            <person name="Richards T.A."/>
            <person name="Rocap G."/>
            <person name="Roy S.W."/>
            <person name="Sarai C."/>
            <person name="Schaack S."/>
            <person name="Shirato S."/>
            <person name="Slamovits C.H."/>
            <person name="Spencer D.F."/>
            <person name="Suzuki S."/>
            <person name="Worden A.Z."/>
            <person name="Zauner S."/>
            <person name="Barry K."/>
            <person name="Bell C."/>
            <person name="Bharti A.K."/>
            <person name="Crow J.A."/>
            <person name="Grimwood J."/>
            <person name="Kramer R."/>
            <person name="Lindquist E."/>
            <person name="Lucas S."/>
            <person name="Salamov A."/>
            <person name="McFadden G.I."/>
            <person name="Lane C.E."/>
            <person name="Keeling P.J."/>
            <person name="Gray M.W."/>
            <person name="Grigoriev I.V."/>
            <person name="Archibald J.M."/>
        </authorList>
    </citation>
    <scope>NUCLEOTIDE SEQUENCE</scope>
    <source>
        <strain evidence="3 5">CCMP2712</strain>
    </source>
</reference>
<protein>
    <recommendedName>
        <fullName evidence="2">PDZ domain-containing protein</fullName>
    </recommendedName>
</protein>
<evidence type="ECO:0000313" key="4">
    <source>
        <dbReference type="EnsemblProtists" id="EKX50267"/>
    </source>
</evidence>
<dbReference type="InterPro" id="IPR036034">
    <property type="entry name" value="PDZ_sf"/>
</dbReference>
<dbReference type="InterPro" id="IPR041489">
    <property type="entry name" value="PDZ_6"/>
</dbReference>
<dbReference type="InterPro" id="IPR001478">
    <property type="entry name" value="PDZ"/>
</dbReference>
<accession>L1JPA6</accession>
<dbReference type="Proteomes" id="UP000011087">
    <property type="component" value="Unassembled WGS sequence"/>
</dbReference>
<feature type="domain" description="PDZ" evidence="2">
    <location>
        <begin position="18"/>
        <end position="48"/>
    </location>
</feature>
<dbReference type="Gene3D" id="2.30.42.10">
    <property type="match status" value="1"/>
</dbReference>
<evidence type="ECO:0000313" key="5">
    <source>
        <dbReference type="Proteomes" id="UP000011087"/>
    </source>
</evidence>
<evidence type="ECO:0000256" key="1">
    <source>
        <dbReference type="SAM" id="MobiDB-lite"/>
    </source>
</evidence>
<dbReference type="KEGG" id="gtt:GUITHDRAFT_135429"/>
<dbReference type="EMBL" id="JH992979">
    <property type="protein sequence ID" value="EKX50267.1"/>
    <property type="molecule type" value="Genomic_DNA"/>
</dbReference>
<dbReference type="OrthoDB" id="10569442at2759"/>
<dbReference type="HOGENOM" id="CLU_1809854_0_0_1"/>
<dbReference type="AlphaFoldDB" id="L1JPA6"/>
<gene>
    <name evidence="3" type="ORF">GUITHDRAFT_135429</name>
</gene>
<proteinExistence type="predicted"/>
<sequence length="143" mass="15157">MWDRGSISNGYSWYVTVRLVPGGPAWESSSSGGLQVGDVLQTVDGKNVYRWPVAQLAPLLLGPESSTVRLGVQVGIGAEEAKEVDILAPKSPRLTSSRFNPPPEPYSSSRPPIVDARRGLGSKDALRSAGMNGSTKMGEFTAA</sequence>
<dbReference type="EnsemblProtists" id="EKX50267">
    <property type="protein sequence ID" value="EKX50267"/>
    <property type="gene ID" value="GUITHDRAFT_135429"/>
</dbReference>
<reference evidence="4" key="3">
    <citation type="submission" date="2015-06" db="UniProtKB">
        <authorList>
            <consortium name="EnsemblProtists"/>
        </authorList>
    </citation>
    <scope>IDENTIFICATION</scope>
</reference>